<comment type="subcellular location">
    <subcellularLocation>
        <location evidence="1">Virion</location>
    </subcellularLocation>
</comment>
<keyword evidence="6" id="KW-1185">Reference proteome</keyword>
<gene>
    <name evidence="5" type="ORF">OQ273_09435</name>
</gene>
<proteinExistence type="predicted"/>
<evidence type="ECO:0000313" key="5">
    <source>
        <dbReference type="EMBL" id="MDA5398789.1"/>
    </source>
</evidence>
<dbReference type="AlphaFoldDB" id="A0A9X3UKS7"/>
<keyword evidence="2" id="KW-1188">Viral release from host cell</keyword>
<sequence length="582" mass="64401">MNGVIDKLLDRLSQLENTRRPWESHWREVARYVAPGMAYHDMLEAVGGTAARPYGALEAPNIYDHTSLMAIDRLAAGEISLVMPASATWHTLKSSDPFAGDPDDEEKRWFDDLTRYAFRMRYNPVSGFTLASKAAVKGRAAFGTSVMYVEERFGQGLSSPISYRHVPLLENHLATNFEGVVDTNFRVFRRTARQCVERWGEKCSEKVRRAAEDAKRQETPVTIVHAVMPHPDGERATMRYVSYYFERDEKHLIGQGGYRSFPYIVFHWNREHQGPYCEGPVSLALAEIKSVNMLSKQEYIATQQWVNPPTAQRDDAPNAPNLNPGAPNPGLLSETGELLIRPIITQQRPDFARAVIEAKQNQLRESLYVNLWQILIQNPQMTATEAAIRAQEKGDLLGPSGLSLQEGLARMVDREFAILESKGVFRPGAALGAPQSLEGREIGVAFTGPLDKMRRAGEIVGMQRVLELAGMMAQMGHPEALERFDMNEMLDIAQDVHGAPRSIFRPAAEVEQDRAKATNLQQMLGSMDMIRAGGEAAKAAAEGGKALGATGPDGALDPEKFALMLQGAVGAGEAEDQMEQIP</sequence>
<dbReference type="Pfam" id="PF12236">
    <property type="entry name" value="Head-tail_con"/>
    <property type="match status" value="1"/>
</dbReference>
<protein>
    <submittedName>
        <fullName evidence="5">Portal protein</fullName>
    </submittedName>
</protein>
<name>A0A9X3UKS7_9HYPH</name>
<dbReference type="Proteomes" id="UP001151234">
    <property type="component" value="Unassembled WGS sequence"/>
</dbReference>
<accession>A0A9X3UKS7</accession>
<reference evidence="5" key="1">
    <citation type="submission" date="2022-11" db="EMBL/GenBank/DDBJ databases">
        <title>Draft genome sequence of Hoeflea poritis E7-10 and Hoeflea prorocentri PM5-8, separated from scleractinian coral Porites lutea and marine dinoflagellate.</title>
        <authorList>
            <person name="Zhang G."/>
            <person name="Wei Q."/>
            <person name="Cai L."/>
        </authorList>
    </citation>
    <scope>NUCLEOTIDE SEQUENCE</scope>
    <source>
        <strain evidence="5">PM5-8</strain>
    </source>
</reference>
<evidence type="ECO:0000256" key="3">
    <source>
        <dbReference type="ARBA" id="ARBA00023219"/>
    </source>
</evidence>
<feature type="compositionally biased region" description="Low complexity" evidence="4">
    <location>
        <begin position="317"/>
        <end position="328"/>
    </location>
</feature>
<comment type="caution">
    <text evidence="5">The sequence shown here is derived from an EMBL/GenBank/DDBJ whole genome shotgun (WGS) entry which is preliminary data.</text>
</comment>
<organism evidence="5 6">
    <name type="scientific">Hoeflea prorocentri</name>
    <dbReference type="NCBI Taxonomy" id="1922333"/>
    <lineage>
        <taxon>Bacteria</taxon>
        <taxon>Pseudomonadati</taxon>
        <taxon>Pseudomonadota</taxon>
        <taxon>Alphaproteobacteria</taxon>
        <taxon>Hyphomicrobiales</taxon>
        <taxon>Rhizobiaceae</taxon>
        <taxon>Hoeflea</taxon>
    </lineage>
</organism>
<feature type="region of interest" description="Disordered" evidence="4">
    <location>
        <begin position="308"/>
        <end position="328"/>
    </location>
</feature>
<evidence type="ECO:0000256" key="2">
    <source>
        <dbReference type="ARBA" id="ARBA00022612"/>
    </source>
</evidence>
<evidence type="ECO:0000313" key="6">
    <source>
        <dbReference type="Proteomes" id="UP001151234"/>
    </source>
</evidence>
<dbReference type="InterPro" id="IPR020991">
    <property type="entry name" value="Connector_podovirus"/>
</dbReference>
<keyword evidence="3" id="KW-0231">Viral genome packaging</keyword>
<evidence type="ECO:0000256" key="1">
    <source>
        <dbReference type="ARBA" id="ARBA00004328"/>
    </source>
</evidence>
<evidence type="ECO:0000256" key="4">
    <source>
        <dbReference type="SAM" id="MobiDB-lite"/>
    </source>
</evidence>
<dbReference type="RefSeq" id="WP_267990193.1">
    <property type="nucleotide sequence ID" value="NZ_JAPJZI010000001.1"/>
</dbReference>
<dbReference type="EMBL" id="JAPJZI010000001">
    <property type="protein sequence ID" value="MDA5398789.1"/>
    <property type="molecule type" value="Genomic_DNA"/>
</dbReference>